<dbReference type="AlphaFoldDB" id="A0A0B7HJ35"/>
<evidence type="ECO:0000313" key="3">
    <source>
        <dbReference type="Proteomes" id="UP000044026"/>
    </source>
</evidence>
<dbReference type="EMBL" id="CDOE01000072">
    <property type="protein sequence ID" value="CEN38659.1"/>
    <property type="molecule type" value="Genomic_DNA"/>
</dbReference>
<reference evidence="2 3" key="1">
    <citation type="submission" date="2015-01" db="EMBL/GenBank/DDBJ databases">
        <authorList>
            <person name="Xiang T."/>
            <person name="Song Y."/>
            <person name="Huang L."/>
            <person name="Wang B."/>
            <person name="Wu P."/>
        </authorList>
    </citation>
    <scope>NUCLEOTIDE SEQUENCE [LARGE SCALE GENOMIC DNA]</scope>
    <source>
        <strain evidence="2 3">Cc12</strain>
    </source>
</reference>
<name>A0A0B7HJ35_9FLAO</name>
<protein>
    <recommendedName>
        <fullName evidence="1">Winged helix DNA-binding domain-containing protein</fullName>
    </recommendedName>
</protein>
<dbReference type="InterPro" id="IPR036390">
    <property type="entry name" value="WH_DNA-bd_sf"/>
</dbReference>
<dbReference type="Pfam" id="PF13601">
    <property type="entry name" value="HTH_34"/>
    <property type="match status" value="1"/>
</dbReference>
<gene>
    <name evidence="2" type="ORF">CCAN12_740006</name>
</gene>
<organism evidence="2 3">
    <name type="scientific">Capnocytophaga canimorsus</name>
    <dbReference type="NCBI Taxonomy" id="28188"/>
    <lineage>
        <taxon>Bacteria</taxon>
        <taxon>Pseudomonadati</taxon>
        <taxon>Bacteroidota</taxon>
        <taxon>Flavobacteriia</taxon>
        <taxon>Flavobacteriales</taxon>
        <taxon>Flavobacteriaceae</taxon>
        <taxon>Capnocytophaga</taxon>
    </lineage>
</organism>
<dbReference type="PANTHER" id="PTHR37318:SF1">
    <property type="entry name" value="BSL7504 PROTEIN"/>
    <property type="match status" value="1"/>
</dbReference>
<feature type="domain" description="Winged helix DNA-binding" evidence="1">
    <location>
        <begin position="49"/>
        <end position="127"/>
    </location>
</feature>
<accession>A0A0B7HJ35</accession>
<dbReference type="Gene3D" id="1.10.10.10">
    <property type="entry name" value="Winged helix-like DNA-binding domain superfamily/Winged helix DNA-binding domain"/>
    <property type="match status" value="1"/>
</dbReference>
<proteinExistence type="predicted"/>
<dbReference type="PANTHER" id="PTHR37318">
    <property type="entry name" value="BSL7504 PROTEIN"/>
    <property type="match status" value="1"/>
</dbReference>
<dbReference type="InterPro" id="IPR027395">
    <property type="entry name" value="WH_DNA-bd_dom"/>
</dbReference>
<dbReference type="Proteomes" id="UP000044026">
    <property type="component" value="Unassembled WGS sequence"/>
</dbReference>
<dbReference type="SUPFAM" id="SSF46785">
    <property type="entry name" value="Winged helix' DNA-binding domain"/>
    <property type="match status" value="1"/>
</dbReference>
<dbReference type="InterPro" id="IPR036388">
    <property type="entry name" value="WH-like_DNA-bd_sf"/>
</dbReference>
<sequence>MISEFGKKNRFVSDNQFTSNYHSRRKQRNKNRINQVMFKNLNPLLHSQLRLAIMSLLVSEEKADFNRIKEVTQATSGNISVQIAKLEKAGYITVTKSFKDNYPNTELALTSQGLEAFEEYVEALKGYLNR</sequence>
<evidence type="ECO:0000259" key="1">
    <source>
        <dbReference type="Pfam" id="PF13601"/>
    </source>
</evidence>
<evidence type="ECO:0000313" key="2">
    <source>
        <dbReference type="EMBL" id="CEN38659.1"/>
    </source>
</evidence>